<comment type="caution">
    <text evidence="20">The sequence shown here is derived from an EMBL/GenBank/DDBJ whole genome shotgun (WGS) entry which is preliminary data.</text>
</comment>
<name>A0AAU9W1V5_9CNID</name>
<comment type="catalytic activity">
    <reaction evidence="13">
        <text>L-alanine + 2-oxoglutarate = pyruvate + L-glutamate</text>
        <dbReference type="Rhea" id="RHEA:19453"/>
        <dbReference type="ChEBI" id="CHEBI:15361"/>
        <dbReference type="ChEBI" id="CHEBI:16810"/>
        <dbReference type="ChEBI" id="CHEBI:29985"/>
        <dbReference type="ChEBI" id="CHEBI:57972"/>
        <dbReference type="EC" id="2.6.1.2"/>
    </reaction>
</comment>
<evidence type="ECO:0000256" key="6">
    <source>
        <dbReference type="ARBA" id="ARBA00022576"/>
    </source>
</evidence>
<evidence type="ECO:0000256" key="5">
    <source>
        <dbReference type="ARBA" id="ARBA00022553"/>
    </source>
</evidence>
<dbReference type="FunFam" id="3.40.640.10:FF:000236">
    <property type="entry name" value="Alanine aminotransferase 2"/>
    <property type="match status" value="1"/>
</dbReference>
<proteinExistence type="inferred from homology"/>
<dbReference type="AlphaFoldDB" id="A0AAU9W1V5"/>
<evidence type="ECO:0000256" key="13">
    <source>
        <dbReference type="ARBA" id="ARBA00047412"/>
    </source>
</evidence>
<dbReference type="EC" id="2.6.1.2" evidence="12"/>
<evidence type="ECO:0000259" key="19">
    <source>
        <dbReference type="Pfam" id="PF00155"/>
    </source>
</evidence>
<keyword evidence="9" id="KW-0007">Acetylation</keyword>
<evidence type="ECO:0000256" key="10">
    <source>
        <dbReference type="ARBA" id="ARBA00025708"/>
    </source>
</evidence>
<dbReference type="EMBL" id="CALNXJ010000006">
    <property type="protein sequence ID" value="CAH3041893.1"/>
    <property type="molecule type" value="Genomic_DNA"/>
</dbReference>
<accession>A0AAU9W1V5</accession>
<dbReference type="GO" id="GO:0005615">
    <property type="term" value="C:extracellular space"/>
    <property type="evidence" value="ECO:0007669"/>
    <property type="project" value="UniProtKB-ARBA"/>
</dbReference>
<evidence type="ECO:0000256" key="12">
    <source>
        <dbReference type="ARBA" id="ARBA00026106"/>
    </source>
</evidence>
<comment type="subcellular location">
    <subcellularLocation>
        <location evidence="2">Cytoplasm</location>
    </subcellularLocation>
</comment>
<keyword evidence="7" id="KW-0808">Transferase</keyword>
<keyword evidence="5" id="KW-0597">Phosphoprotein</keyword>
<dbReference type="FunFam" id="3.90.1150.10:FF:000010">
    <property type="entry name" value="Alanine aminotransferase 2"/>
    <property type="match status" value="1"/>
</dbReference>
<dbReference type="PANTHER" id="PTHR11751:SF29">
    <property type="entry name" value="ALANINE TRANSAMINASE"/>
    <property type="match status" value="1"/>
</dbReference>
<evidence type="ECO:0000256" key="8">
    <source>
        <dbReference type="ARBA" id="ARBA00022898"/>
    </source>
</evidence>
<feature type="domain" description="Aminotransferase class I/classII large" evidence="19">
    <location>
        <begin position="173"/>
        <end position="554"/>
    </location>
</feature>
<dbReference type="PANTHER" id="PTHR11751">
    <property type="entry name" value="ALANINE AMINOTRANSFERASE"/>
    <property type="match status" value="1"/>
</dbReference>
<keyword evidence="4" id="KW-0963">Cytoplasm</keyword>
<keyword evidence="6" id="KW-0032">Aminotransferase</keyword>
<comment type="subunit">
    <text evidence="3">Homodimer.</text>
</comment>
<dbReference type="FunFam" id="1.10.287.1970:FF:000001">
    <property type="entry name" value="Alanine aminotransferase 2"/>
    <property type="match status" value="1"/>
</dbReference>
<protein>
    <recommendedName>
        <fullName evidence="15">Alanine aminotransferase 1</fullName>
        <ecNumber evidence="12">2.6.1.2</ecNumber>
    </recommendedName>
    <alternativeName>
        <fullName evidence="17">Glutamate pyruvate transaminase 1</fullName>
    </alternativeName>
    <alternativeName>
        <fullName evidence="16">Glutamic--alanine transaminase 1</fullName>
    </alternativeName>
    <alternativeName>
        <fullName evidence="18">Glutamic--pyruvic transaminase 1</fullName>
    </alternativeName>
</protein>
<dbReference type="InterPro" id="IPR015424">
    <property type="entry name" value="PyrdxlP-dep_Trfase"/>
</dbReference>
<evidence type="ECO:0000256" key="3">
    <source>
        <dbReference type="ARBA" id="ARBA00011738"/>
    </source>
</evidence>
<dbReference type="InterPro" id="IPR004839">
    <property type="entry name" value="Aminotransferase_I/II_large"/>
</dbReference>
<dbReference type="GO" id="GO:0004021">
    <property type="term" value="F:L-alanine:2-oxoglutarate aminotransferase activity"/>
    <property type="evidence" value="ECO:0007669"/>
    <property type="project" value="UniProtKB-EC"/>
</dbReference>
<gene>
    <name evidence="20" type="ORF">PMEA_00028442</name>
</gene>
<evidence type="ECO:0000256" key="9">
    <source>
        <dbReference type="ARBA" id="ARBA00022990"/>
    </source>
</evidence>
<comment type="function">
    <text evidence="14">Catalyzes the reversible transamination between alanine and 2-oxoglutarate to form pyruvate and glutamate. Participates in cellular nitrogen metabolism and also in liver gluconeogenesis starting with precursors transported from skeletal muscles.</text>
</comment>
<evidence type="ECO:0000256" key="7">
    <source>
        <dbReference type="ARBA" id="ARBA00022679"/>
    </source>
</evidence>
<comment type="cofactor">
    <cofactor evidence="1">
        <name>pyridoxal 5'-phosphate</name>
        <dbReference type="ChEBI" id="CHEBI:597326"/>
    </cofactor>
</comment>
<dbReference type="Gene3D" id="3.40.640.10">
    <property type="entry name" value="Type I PLP-dependent aspartate aminotransferase-like (Major domain)"/>
    <property type="match status" value="1"/>
</dbReference>
<organism evidence="20 21">
    <name type="scientific">Pocillopora meandrina</name>
    <dbReference type="NCBI Taxonomy" id="46732"/>
    <lineage>
        <taxon>Eukaryota</taxon>
        <taxon>Metazoa</taxon>
        <taxon>Cnidaria</taxon>
        <taxon>Anthozoa</taxon>
        <taxon>Hexacorallia</taxon>
        <taxon>Scleractinia</taxon>
        <taxon>Astrocoeniina</taxon>
        <taxon>Pocilloporidae</taxon>
        <taxon>Pocillopora</taxon>
    </lineage>
</organism>
<reference evidence="20 21" key="1">
    <citation type="submission" date="2022-05" db="EMBL/GenBank/DDBJ databases">
        <authorList>
            <consortium name="Genoscope - CEA"/>
            <person name="William W."/>
        </authorList>
    </citation>
    <scope>NUCLEOTIDE SEQUENCE [LARGE SCALE GENOMIC DNA]</scope>
</reference>
<evidence type="ECO:0000256" key="11">
    <source>
        <dbReference type="ARBA" id="ARBA00025785"/>
    </source>
</evidence>
<sequence>MAQRNLEWYSVHTYGVALREMAQRNVEWYSVHKNSVALCEMAQRNVEWHSLHTNSVALPDPYTIFVFADLFDILVFLISVDSHPLQMETAAQEILTDKTINPVFQRAYNVRGWVNTRAYEIKHEMALGERKPFDEVVIHYGDPHAFGQSPITFLRQCLACLLCPQFLNDPQFPKDVKEKARRILKATPGFAISSYTNTFGLRLIREDVAKYISRRDGYPADVDDVILTNGGAIGIQIGLASLGTDMPNGKLKPGLMIPIPVFPQYKSRIVEFNLYEIPYYLEEENNWSFNIGEMKKAIDKARPHCEPRGLVLINPGNPTGQILSYDNIREVIKFCVREKLVLFADEVYQETVFIKGVPFHSCRKVLRDLGSEYNDFQLMSLNSASKGFYGECGLRGGYLELVGFSNAVKSQFRDMMSPSVSGSTIGQAAMSLICCPPQPGDESYEIFIQEKTAILESYERKAKITTAMLNSLEGVTCNEVTGALYAFPRIRLPQKAIEEAKRNNHNPDGFYCWQLMETTGIVPTPGENYGQKEGTYHFRLTILPSEEKIAPMYERLSKFHKEFMDKYKDNKEN</sequence>
<dbReference type="GO" id="GO:0030170">
    <property type="term" value="F:pyridoxal phosphate binding"/>
    <property type="evidence" value="ECO:0007669"/>
    <property type="project" value="InterPro"/>
</dbReference>
<dbReference type="Pfam" id="PF00155">
    <property type="entry name" value="Aminotran_1_2"/>
    <property type="match status" value="1"/>
</dbReference>
<evidence type="ECO:0000256" key="17">
    <source>
        <dbReference type="ARBA" id="ARBA00080231"/>
    </source>
</evidence>
<evidence type="ECO:0000256" key="4">
    <source>
        <dbReference type="ARBA" id="ARBA00022490"/>
    </source>
</evidence>
<dbReference type="Proteomes" id="UP001159428">
    <property type="component" value="Unassembled WGS sequence"/>
</dbReference>
<evidence type="ECO:0000313" key="20">
    <source>
        <dbReference type="EMBL" id="CAH3041893.1"/>
    </source>
</evidence>
<comment type="pathway">
    <text evidence="10">Amino-acid degradation; L-alanine degradation via transaminase pathway; pyruvate from L-alanine: step 1/1.</text>
</comment>
<evidence type="ECO:0000256" key="14">
    <source>
        <dbReference type="ARBA" id="ARBA00059280"/>
    </source>
</evidence>
<evidence type="ECO:0000256" key="16">
    <source>
        <dbReference type="ARBA" id="ARBA00076222"/>
    </source>
</evidence>
<keyword evidence="8" id="KW-0663">Pyridoxal phosphate</keyword>
<dbReference type="GO" id="GO:0005737">
    <property type="term" value="C:cytoplasm"/>
    <property type="evidence" value="ECO:0007669"/>
    <property type="project" value="UniProtKB-SubCell"/>
</dbReference>
<evidence type="ECO:0000256" key="18">
    <source>
        <dbReference type="ARBA" id="ARBA00082842"/>
    </source>
</evidence>
<keyword evidence="21" id="KW-1185">Reference proteome</keyword>
<comment type="similarity">
    <text evidence="11">Belongs to the class-I pyridoxal-phosphate-dependent aminotransferase family. Alanine aminotransferase subfamily.</text>
</comment>
<evidence type="ECO:0000313" key="21">
    <source>
        <dbReference type="Proteomes" id="UP001159428"/>
    </source>
</evidence>
<evidence type="ECO:0000256" key="1">
    <source>
        <dbReference type="ARBA" id="ARBA00001933"/>
    </source>
</evidence>
<dbReference type="Gene3D" id="3.90.1150.10">
    <property type="entry name" value="Aspartate Aminotransferase, domain 1"/>
    <property type="match status" value="1"/>
</dbReference>
<dbReference type="InterPro" id="IPR015422">
    <property type="entry name" value="PyrdxlP-dep_Trfase_small"/>
</dbReference>
<evidence type="ECO:0000256" key="2">
    <source>
        <dbReference type="ARBA" id="ARBA00004496"/>
    </source>
</evidence>
<dbReference type="Gene3D" id="1.10.287.1970">
    <property type="match status" value="1"/>
</dbReference>
<dbReference type="SUPFAM" id="SSF53383">
    <property type="entry name" value="PLP-dependent transferases"/>
    <property type="match status" value="1"/>
</dbReference>
<dbReference type="CDD" id="cd00609">
    <property type="entry name" value="AAT_like"/>
    <property type="match status" value="1"/>
</dbReference>
<evidence type="ECO:0000256" key="15">
    <source>
        <dbReference type="ARBA" id="ARBA00074120"/>
    </source>
</evidence>
<dbReference type="InterPro" id="IPR045088">
    <property type="entry name" value="ALAT1/2-like"/>
</dbReference>
<dbReference type="InterPro" id="IPR015421">
    <property type="entry name" value="PyrdxlP-dep_Trfase_major"/>
</dbReference>